<accession>A0A8J4F4P8</accession>
<name>A0A8J4F4P8_9CHLO</name>
<feature type="compositionally biased region" description="Low complexity" evidence="1">
    <location>
        <begin position="1501"/>
        <end position="1521"/>
    </location>
</feature>
<dbReference type="Pfam" id="PF07004">
    <property type="entry name" value="SHIPPO-rpt"/>
    <property type="match status" value="18"/>
</dbReference>
<feature type="compositionally biased region" description="Low complexity" evidence="1">
    <location>
        <begin position="1760"/>
        <end position="1782"/>
    </location>
</feature>
<feature type="compositionally biased region" description="Basic residues" evidence="1">
    <location>
        <begin position="1126"/>
        <end position="1135"/>
    </location>
</feature>
<feature type="compositionally biased region" description="Low complexity" evidence="1">
    <location>
        <begin position="525"/>
        <end position="539"/>
    </location>
</feature>
<feature type="compositionally biased region" description="Pro residues" evidence="1">
    <location>
        <begin position="1605"/>
        <end position="1614"/>
    </location>
</feature>
<feature type="region of interest" description="Disordered" evidence="1">
    <location>
        <begin position="348"/>
        <end position="367"/>
    </location>
</feature>
<dbReference type="Proteomes" id="UP000747399">
    <property type="component" value="Unassembled WGS sequence"/>
</dbReference>
<feature type="compositionally biased region" description="Pro residues" evidence="1">
    <location>
        <begin position="1138"/>
        <end position="1152"/>
    </location>
</feature>
<dbReference type="InterPro" id="IPR010736">
    <property type="entry name" value="SHIPPO-rpt"/>
</dbReference>
<feature type="compositionally biased region" description="Gly residues" evidence="1">
    <location>
        <begin position="1552"/>
        <end position="1564"/>
    </location>
</feature>
<comment type="caution">
    <text evidence="2">The sequence shown here is derived from an EMBL/GenBank/DDBJ whole genome shotgun (WGS) entry which is preliminary data.</text>
</comment>
<feature type="region of interest" description="Disordered" evidence="1">
    <location>
        <begin position="393"/>
        <end position="1447"/>
    </location>
</feature>
<feature type="compositionally biased region" description="Basic residues" evidence="1">
    <location>
        <begin position="1249"/>
        <end position="1261"/>
    </location>
</feature>
<dbReference type="PANTHER" id="PTHR21580:SF28">
    <property type="entry name" value="BOREALIN N-TERMINAL DOMAIN-CONTAINING PROTEIN-RELATED"/>
    <property type="match status" value="1"/>
</dbReference>
<feature type="compositionally biased region" description="Low complexity" evidence="1">
    <location>
        <begin position="1350"/>
        <end position="1359"/>
    </location>
</feature>
<feature type="compositionally biased region" description="Low complexity" evidence="1">
    <location>
        <begin position="1412"/>
        <end position="1438"/>
    </location>
</feature>
<proteinExistence type="predicted"/>
<feature type="region of interest" description="Disordered" evidence="1">
    <location>
        <begin position="1741"/>
        <end position="1799"/>
    </location>
</feature>
<gene>
    <name evidence="2" type="ORF">Vafri_11773</name>
</gene>
<feature type="compositionally biased region" description="Basic residues" evidence="1">
    <location>
        <begin position="1399"/>
        <end position="1411"/>
    </location>
</feature>
<feature type="region of interest" description="Disordered" evidence="1">
    <location>
        <begin position="1495"/>
        <end position="1568"/>
    </location>
</feature>
<feature type="compositionally biased region" description="Pro residues" evidence="1">
    <location>
        <begin position="1195"/>
        <end position="1204"/>
    </location>
</feature>
<evidence type="ECO:0000256" key="1">
    <source>
        <dbReference type="SAM" id="MobiDB-lite"/>
    </source>
</evidence>
<feature type="compositionally biased region" description="Polar residues" evidence="1">
    <location>
        <begin position="1322"/>
        <end position="1337"/>
    </location>
</feature>
<evidence type="ECO:0000313" key="3">
    <source>
        <dbReference type="Proteomes" id="UP000747399"/>
    </source>
</evidence>
<dbReference type="PANTHER" id="PTHR21580">
    <property type="entry name" value="SHIPPO-1-RELATED"/>
    <property type="match status" value="1"/>
</dbReference>
<keyword evidence="3" id="KW-1185">Reference proteome</keyword>
<organism evidence="2 3">
    <name type="scientific">Volvox africanus</name>
    <dbReference type="NCBI Taxonomy" id="51714"/>
    <lineage>
        <taxon>Eukaryota</taxon>
        <taxon>Viridiplantae</taxon>
        <taxon>Chlorophyta</taxon>
        <taxon>core chlorophytes</taxon>
        <taxon>Chlorophyceae</taxon>
        <taxon>CS clade</taxon>
        <taxon>Chlamydomonadales</taxon>
        <taxon>Volvocaceae</taxon>
        <taxon>Volvox</taxon>
    </lineage>
</organism>
<reference evidence="2" key="1">
    <citation type="journal article" date="2021" name="Proc. Natl. Acad. Sci. U.S.A.">
        <title>Three genomes in the algal genus Volvox reveal the fate of a haploid sex-determining region after a transition to homothallism.</title>
        <authorList>
            <person name="Yamamoto K."/>
            <person name="Hamaji T."/>
            <person name="Kawai-Toyooka H."/>
            <person name="Matsuzaki R."/>
            <person name="Takahashi F."/>
            <person name="Nishimura Y."/>
            <person name="Kawachi M."/>
            <person name="Noguchi H."/>
            <person name="Minakuchi Y."/>
            <person name="Umen J.G."/>
            <person name="Toyoda A."/>
            <person name="Nozaki H."/>
        </authorList>
    </citation>
    <scope>NUCLEOTIDE SEQUENCE</scope>
    <source>
        <strain evidence="2">NIES-3780</strain>
    </source>
</reference>
<evidence type="ECO:0000313" key="2">
    <source>
        <dbReference type="EMBL" id="GIL56407.1"/>
    </source>
</evidence>
<sequence length="1828" mass="189242">MPRQKNSFLVTTGDRIIDGWVTQAQAQAPTFGEPFKFGTDLRFTRKPPSYLTELQLRSLAYLDPAAAAVQTALRNPQNAPVVRARIVRHGSLDCSGFLNAAVGPPQAQPRQRWRHSFHSNSQNMPPSTAVATAPSAAEISAAGASLPGAQRVIPAPPPMTATVSRAPVVLPHGRRITKATGLVLREWGSLYPQAWVPASVENGVGVPQPSFRAVTGVGLESVLVVERQDAADWRRASAAAAVAAPTNKTGATARRHKAKGHPAGCRCPACTSLVAMFYSESEDSEDDTPGPGQYDVATAAGTVGRSGPAFTIRGRTAPPPSATFINPEAAKVPGPGAYNVPRPVTDGPAFTIKGRPRGPSTLPDDLPGPGEYYDAGKTNFREGPAFTLGGKAKRKFETDAPGPGAYLVEGPSKTGPAITIASRPRSRAPEPTPGPQDYQHGRALSPGREGPSYTIAGRKDLKPDTDVPAPGEYDLPTAWRTGPAVSFSGKPVAKPDPEPSPGPGQYHVPPRPGTGLPAFTFGARPAEPGPGDELPGPGAYYRPISTDGPAFTIASRPASPGPGQRDAEPLPGPGAYDPQPGGGAGPSSPSGPAYTFGARPPERSPPPSPGPGTYRPEETLAAVLPSGNGPAYTLGTRPLLKELPESPGPGDYRPSDPALSPGPAFTMAGRPVERDPRVDLPAPGEYETGTRPSDGPAYTIRGRPVEEKRPVSPGPGEYCSPALRTGPAYTIASRPSSPGAISPDPNQEFPGPGAYDNQHQSPTGPAYTMRGRPEERSPPPSPGPGDYTRPAGPRGPAFSIRGRPVEAESPLAFVGPGAYDPEKPLPGGPAFTLQGRPRDHESPPSPGPGEYDAYGSGADGGPAWTMGGRSGDQRFADGPAPGSYDLPASPRGPAYTMRSRAPEPSQERSGPGPGEYSAPSSPIGPAFSFRSRPMLQEAPESPGPGDYQQLAAGHSGPAFSIKGRNDNGPPADPDIPGPGMYGNPDPEPLGRSGPAYTFRPRLASRTEEGPGPGEYDSPSSPAGPAYTLAGRPASPGAPDIPGPGTYSPTRRPDGPAFSIAPKVNAPESEPTPAPGDYGTADRGPSGPAWSLSQRLPTEPLVDVPGPGEYYSPPSASGPAFTMGSKLKNRRRRKRSQAPPEPGQYWSPPPPSGPAWTIGARSPGPTPYQPEAGPGDYDDRLDMHTGPAFTLRPRTSSPPPDPVPGPGTYNDAKPFPNPLGTVISRPRAHTERDPVYITDMGGPYDDTMKPRRSPGRPSRKVTFHQDTLFRDSMEPTYNGRVRLEESTVSGPGGAVVPPPRTRGPVVAPVTYLVPSPPRESDISAGTTISRYSGQGTKDPQSRIAIASPRSQQQQQQQQQQRRWMGGDHIPTSQDQQQQQVIGNLPPRRQAIQTGQGMAGQRHRPASRERQRRQQQPQPQRSAGKGTAPAGSAAAGSMSSDVNPRDTEVERAMEMYRRVALEKRYLAAVGAAAGGEFGDDGGGSSGNGDIRLATAGGGGGRVVAGVRSSPQQQRLQSPLQKQQAGRAGAMTAQKPRAGTPTPGRRPPAPTSARAGGGGGGRGGGGSSLLARPVTYPQQQHYMAELAAHQAASELERKGNVATAVRPPTQPQQPVQPPSAAEQAVVARAQQVAGRQVLWTAAAEGRTAPGLGGPPAMTQGPMGVPVARARRGLEAAGVLGGPSTAGLSPRDAALARAAAYMAGRGASDFIPSGLGEAVSSAHASVTAAADAGVVATIAERARPASVGTQAGPEYAPRAPRVMSAPAGGISAAGGRPPSRGRSGSRVVPQAADRRSAAAPSAAAGHWGLNAAVALSAPKGDHRRSGAVSARN</sequence>
<dbReference type="InterPro" id="IPR051291">
    <property type="entry name" value="CIMAP"/>
</dbReference>
<feature type="compositionally biased region" description="Polar residues" evidence="1">
    <location>
        <begin position="1369"/>
        <end position="1380"/>
    </location>
</feature>
<feature type="region of interest" description="Disordered" evidence="1">
    <location>
        <begin position="1596"/>
        <end position="1618"/>
    </location>
</feature>
<dbReference type="EMBL" id="BNCO01000024">
    <property type="protein sequence ID" value="GIL56407.1"/>
    <property type="molecule type" value="Genomic_DNA"/>
</dbReference>
<protein>
    <submittedName>
        <fullName evidence="2">Uncharacterized protein</fullName>
    </submittedName>
</protein>